<dbReference type="Pfam" id="PF02595">
    <property type="entry name" value="Gly_kinase"/>
    <property type="match status" value="1"/>
</dbReference>
<accession>A0A653F646</accession>
<evidence type="ECO:0000256" key="3">
    <source>
        <dbReference type="ARBA" id="ARBA00022777"/>
    </source>
</evidence>
<dbReference type="EMBL" id="LR589382">
    <property type="protein sequence ID" value="VTP05073.1"/>
    <property type="molecule type" value="Genomic_DNA"/>
</dbReference>
<dbReference type="Gene3D" id="3.90.1510.10">
    <property type="entry name" value="Glycerate kinase, domain 2"/>
    <property type="match status" value="1"/>
</dbReference>
<protein>
    <submittedName>
        <fullName evidence="5">Glycerate 2-kinase</fullName>
    </submittedName>
</protein>
<name>A0A653F646_MYCKA</name>
<keyword evidence="3 5" id="KW-0418">Kinase</keyword>
<sequence>MRALIAPDKFKGSLSATEVADNLAHGLAATGVHTVTLPLADGGDGSVAAAVAAGMRPHPWPVADALGRPHTATIAVDAETAVVEVANTCGLATLPRDVLAPMTASSYGFGEAIRHAVGLGVRRIVLALGGSASTDGGAGLLAALGYTFHDSGGQPITPEAHALNRIRRVDVSGAVDLSRTCRRRPARRPQAGHRGGCQSRNALQIRTFHRHRDRR</sequence>
<feature type="region of interest" description="Disordered" evidence="4">
    <location>
        <begin position="183"/>
        <end position="215"/>
    </location>
</feature>
<dbReference type="AlphaFoldDB" id="A0A653F646"/>
<dbReference type="PANTHER" id="PTHR21599:SF0">
    <property type="entry name" value="GLYCERATE KINASE"/>
    <property type="match status" value="1"/>
</dbReference>
<proteinExistence type="inferred from homology"/>
<reference evidence="5" key="1">
    <citation type="submission" date="2019-05" db="EMBL/GenBank/DDBJ databases">
        <authorList>
            <person name="Naeem R."/>
            <person name="Antony C."/>
            <person name="Guan Q."/>
        </authorList>
    </citation>
    <scope>NUCLEOTIDE SEQUENCE</scope>
    <source>
        <strain evidence="5">3</strain>
    </source>
</reference>
<dbReference type="GeneID" id="29700528"/>
<evidence type="ECO:0000256" key="4">
    <source>
        <dbReference type="SAM" id="MobiDB-lite"/>
    </source>
</evidence>
<dbReference type="InterPro" id="IPR018193">
    <property type="entry name" value="Glyc_kinase_flavodox-like_fold"/>
</dbReference>
<comment type="similarity">
    <text evidence="1">Belongs to the glycerate kinase type-1 family.</text>
</comment>
<evidence type="ECO:0000256" key="1">
    <source>
        <dbReference type="ARBA" id="ARBA00006284"/>
    </source>
</evidence>
<dbReference type="RefSeq" id="WP_023368248.1">
    <property type="nucleotide sequence ID" value="NZ_BLYZ01000002.1"/>
</dbReference>
<dbReference type="SUPFAM" id="SSF110738">
    <property type="entry name" value="Glycerate kinase I"/>
    <property type="match status" value="1"/>
</dbReference>
<dbReference type="InterPro" id="IPR036129">
    <property type="entry name" value="Glycerate_kinase_sf"/>
</dbReference>
<dbReference type="InterPro" id="IPR004381">
    <property type="entry name" value="Glycerate_kinase"/>
</dbReference>
<dbReference type="InterPro" id="IPR018197">
    <property type="entry name" value="Glycerate_kinase_RE-like"/>
</dbReference>
<dbReference type="GO" id="GO:0008887">
    <property type="term" value="F:glycerate kinase activity"/>
    <property type="evidence" value="ECO:0007669"/>
    <property type="project" value="InterPro"/>
</dbReference>
<keyword evidence="2" id="KW-0808">Transferase</keyword>
<dbReference type="GO" id="GO:0031388">
    <property type="term" value="P:organic acid phosphorylation"/>
    <property type="evidence" value="ECO:0007669"/>
    <property type="project" value="InterPro"/>
</dbReference>
<evidence type="ECO:0000256" key="2">
    <source>
        <dbReference type="ARBA" id="ARBA00022679"/>
    </source>
</evidence>
<organism evidence="5">
    <name type="scientific">Mycobacterium kansasii</name>
    <dbReference type="NCBI Taxonomy" id="1768"/>
    <lineage>
        <taxon>Bacteria</taxon>
        <taxon>Bacillati</taxon>
        <taxon>Actinomycetota</taxon>
        <taxon>Actinomycetes</taxon>
        <taxon>Mycobacteriales</taxon>
        <taxon>Mycobacteriaceae</taxon>
        <taxon>Mycobacterium</taxon>
    </lineage>
</organism>
<evidence type="ECO:0000313" key="5">
    <source>
        <dbReference type="EMBL" id="VTP05073.1"/>
    </source>
</evidence>
<dbReference type="PANTHER" id="PTHR21599">
    <property type="entry name" value="GLYCERATE KINASE"/>
    <property type="match status" value="1"/>
</dbReference>
<gene>
    <name evidence="5" type="primary">garK_2</name>
    <name evidence="5" type="ORF">BIN_B_04914</name>
</gene>
<dbReference type="Gene3D" id="3.40.50.10350">
    <property type="entry name" value="Glycerate kinase, domain 1"/>
    <property type="match status" value="1"/>
</dbReference>